<comment type="caution">
    <text evidence="10">The sequence shown here is derived from an EMBL/GenBank/DDBJ whole genome shotgun (WGS) entry which is preliminary data.</text>
</comment>
<dbReference type="PANTHER" id="PTHR13481:SF0">
    <property type="entry name" value="SREBP REGULATING GENE PROTEIN"/>
    <property type="match status" value="1"/>
</dbReference>
<keyword evidence="11" id="KW-1185">Reference proteome</keyword>
<evidence type="ECO:0000256" key="3">
    <source>
        <dbReference type="ARBA" id="ARBA00022989"/>
    </source>
</evidence>
<dbReference type="Proteomes" id="UP001642483">
    <property type="component" value="Unassembled WGS sequence"/>
</dbReference>
<sequence length="214" mass="24507">MAVLGSLRKRWVLGAIFCTSLIYFVYNTIGFRVLKDVSSKESHLLKIARSREKLEGVLRRLKWQPSVSIDENDVEKSEQFPHILCRNSLQGKEIIVDDKGFVCDRTSLKPSGCCDTFHSSRYVCESCLHNNCCSVYEHCVSCCLEPDNRSLLEKIILETSNNLQQMILSTIDDQFDLCLSRCRTSSLSVQHENVYRDPSVKFCFGRNIPDLKIV</sequence>
<comment type="subcellular location">
    <subcellularLocation>
        <location evidence="1">Golgi apparatus membrane</location>
        <topology evidence="1">Single-pass membrane protein</topology>
    </subcellularLocation>
</comment>
<feature type="transmembrane region" description="Helical" evidence="9">
    <location>
        <begin position="12"/>
        <end position="34"/>
    </location>
</feature>
<dbReference type="PANTHER" id="PTHR13481">
    <property type="entry name" value="SREBP REGULATING GENE PROTEIN"/>
    <property type="match status" value="1"/>
</dbReference>
<evidence type="ECO:0000256" key="5">
    <source>
        <dbReference type="ARBA" id="ARBA00023136"/>
    </source>
</evidence>
<protein>
    <recommendedName>
        <fullName evidence="8">SREBP regulating gene protein</fullName>
    </recommendedName>
</protein>
<evidence type="ECO:0000313" key="10">
    <source>
        <dbReference type="EMBL" id="CAK8674237.1"/>
    </source>
</evidence>
<evidence type="ECO:0000256" key="4">
    <source>
        <dbReference type="ARBA" id="ARBA00023034"/>
    </source>
</evidence>
<dbReference type="Pfam" id="PF10218">
    <property type="entry name" value="SPRING1"/>
    <property type="match status" value="1"/>
</dbReference>
<proteinExistence type="inferred from homology"/>
<keyword evidence="6" id="KW-0325">Glycoprotein</keyword>
<organism evidence="10 11">
    <name type="scientific">Clavelina lepadiformis</name>
    <name type="common">Light-bulb sea squirt</name>
    <name type="synonym">Ascidia lepadiformis</name>
    <dbReference type="NCBI Taxonomy" id="159417"/>
    <lineage>
        <taxon>Eukaryota</taxon>
        <taxon>Metazoa</taxon>
        <taxon>Chordata</taxon>
        <taxon>Tunicata</taxon>
        <taxon>Ascidiacea</taxon>
        <taxon>Aplousobranchia</taxon>
        <taxon>Clavelinidae</taxon>
        <taxon>Clavelina</taxon>
    </lineage>
</organism>
<gene>
    <name evidence="10" type="ORF">CVLEPA_LOCUS3955</name>
</gene>
<evidence type="ECO:0000256" key="7">
    <source>
        <dbReference type="ARBA" id="ARBA00023461"/>
    </source>
</evidence>
<accession>A0ABP0F7F7</accession>
<dbReference type="EMBL" id="CAWYQH010000013">
    <property type="protein sequence ID" value="CAK8674237.1"/>
    <property type="molecule type" value="Genomic_DNA"/>
</dbReference>
<evidence type="ECO:0000256" key="6">
    <source>
        <dbReference type="ARBA" id="ARBA00023180"/>
    </source>
</evidence>
<evidence type="ECO:0000256" key="1">
    <source>
        <dbReference type="ARBA" id="ARBA00004194"/>
    </source>
</evidence>
<dbReference type="InterPro" id="IPR019352">
    <property type="entry name" value="SPRING1"/>
</dbReference>
<evidence type="ECO:0000313" key="11">
    <source>
        <dbReference type="Proteomes" id="UP001642483"/>
    </source>
</evidence>
<keyword evidence="2 9" id="KW-0812">Transmembrane</keyword>
<name>A0ABP0F7F7_CLALP</name>
<keyword evidence="3 9" id="KW-1133">Transmembrane helix</keyword>
<evidence type="ECO:0000256" key="8">
    <source>
        <dbReference type="ARBA" id="ARBA00023485"/>
    </source>
</evidence>
<reference evidence="10 11" key="1">
    <citation type="submission" date="2024-02" db="EMBL/GenBank/DDBJ databases">
        <authorList>
            <person name="Daric V."/>
            <person name="Darras S."/>
        </authorList>
    </citation>
    <scope>NUCLEOTIDE SEQUENCE [LARGE SCALE GENOMIC DNA]</scope>
</reference>
<evidence type="ECO:0000256" key="2">
    <source>
        <dbReference type="ARBA" id="ARBA00022692"/>
    </source>
</evidence>
<evidence type="ECO:0000256" key="9">
    <source>
        <dbReference type="SAM" id="Phobius"/>
    </source>
</evidence>
<comment type="similarity">
    <text evidence="7">Belongs to the SPRING family.</text>
</comment>
<keyword evidence="4" id="KW-0333">Golgi apparatus</keyword>
<keyword evidence="5 9" id="KW-0472">Membrane</keyword>